<evidence type="ECO:0000256" key="2">
    <source>
        <dbReference type="SAM" id="Phobius"/>
    </source>
</evidence>
<evidence type="ECO:0000313" key="3">
    <source>
        <dbReference type="EMBL" id="PKQ28753.1"/>
    </source>
</evidence>
<dbReference type="AlphaFoldDB" id="A0A2N3G7U1"/>
<reference evidence="3 4" key="1">
    <citation type="journal article" date="2017" name="ISME J.">
        <title>Potential for microbial H2 and metal transformations associated with novel bacteria and archaea in deep terrestrial subsurface sediments.</title>
        <authorList>
            <person name="Hernsdorf A.W."/>
            <person name="Amano Y."/>
            <person name="Miyakawa K."/>
            <person name="Ise K."/>
            <person name="Suzuki Y."/>
            <person name="Anantharaman K."/>
            <person name="Probst A."/>
            <person name="Burstein D."/>
            <person name="Thomas B.C."/>
            <person name="Banfield J.F."/>
        </authorList>
    </citation>
    <scope>NUCLEOTIDE SEQUENCE [LARGE SCALE GENOMIC DNA]</scope>
    <source>
        <strain evidence="3">HGW-Actinobacteria-3</strain>
    </source>
</reference>
<evidence type="ECO:0000313" key="4">
    <source>
        <dbReference type="Proteomes" id="UP000233654"/>
    </source>
</evidence>
<organism evidence="3 4">
    <name type="scientific">Candidatus Anoxymicrobium japonicum</name>
    <dbReference type="NCBI Taxonomy" id="2013648"/>
    <lineage>
        <taxon>Bacteria</taxon>
        <taxon>Bacillati</taxon>
        <taxon>Actinomycetota</taxon>
        <taxon>Candidatus Geothermincolia</taxon>
        <taxon>Candidatus Geothermincolales</taxon>
        <taxon>Candidatus Anoxymicrobiaceae</taxon>
        <taxon>Candidatus Anoxymicrobium</taxon>
    </lineage>
</organism>
<dbReference type="Proteomes" id="UP000233654">
    <property type="component" value="Unassembled WGS sequence"/>
</dbReference>
<proteinExistence type="predicted"/>
<feature type="transmembrane region" description="Helical" evidence="2">
    <location>
        <begin position="21"/>
        <end position="41"/>
    </location>
</feature>
<keyword evidence="2" id="KW-1133">Transmembrane helix</keyword>
<dbReference type="EMBL" id="PHEX01000006">
    <property type="protein sequence ID" value="PKQ28753.1"/>
    <property type="molecule type" value="Genomic_DNA"/>
</dbReference>
<name>A0A2N3G7U1_9ACTN</name>
<sequence>MTETAGARHNARNHRKTWNGFSATITACVVSIMLCAVFFPAGCNRSAAIKNYVALADEILFNANASETELKKFWTLPVSEQGGIVPALAQYRDTLAESQEKLDVTDSPDPCRPLDDLLGKVVAAGRTLADITTQFADYLESLAPPAREAAEIVGLMQALDKSQDVPSSVAGLAERARKLGDSLRTVTPPASLQQTYQKFQEFVETLVKNLDEANKKLGGVNEGAQMEDEEDADNAQNKRQISSIEQYVDEVVEEWGRTNGELNALLDQARETTGLKQKTTEVESYVVQAVEQIKTLKKTP</sequence>
<keyword evidence="2" id="KW-0472">Membrane</keyword>
<gene>
    <name evidence="3" type="ORF">CVT63_01200</name>
</gene>
<feature type="region of interest" description="Disordered" evidence="1">
    <location>
        <begin position="218"/>
        <end position="239"/>
    </location>
</feature>
<accession>A0A2N3G7U1</accession>
<protein>
    <submittedName>
        <fullName evidence="3">Uncharacterized protein</fullName>
    </submittedName>
</protein>
<evidence type="ECO:0000256" key="1">
    <source>
        <dbReference type="SAM" id="MobiDB-lite"/>
    </source>
</evidence>
<keyword evidence="2" id="KW-0812">Transmembrane</keyword>
<comment type="caution">
    <text evidence="3">The sequence shown here is derived from an EMBL/GenBank/DDBJ whole genome shotgun (WGS) entry which is preliminary data.</text>
</comment>